<evidence type="ECO:0000256" key="1">
    <source>
        <dbReference type="SAM" id="Phobius"/>
    </source>
</evidence>
<dbReference type="Proteomes" id="UP001549691">
    <property type="component" value="Unassembled WGS sequence"/>
</dbReference>
<keyword evidence="1" id="KW-0472">Membrane</keyword>
<protein>
    <submittedName>
        <fullName evidence="3">Serine/threonine-protein kinase</fullName>
        <ecNumber evidence="3">2.7.11.1</ecNumber>
    </submittedName>
</protein>
<organism evidence="3 4">
    <name type="scientific">Uliginosibacterium flavum</name>
    <dbReference type="NCBI Taxonomy" id="1396831"/>
    <lineage>
        <taxon>Bacteria</taxon>
        <taxon>Pseudomonadati</taxon>
        <taxon>Pseudomonadota</taxon>
        <taxon>Betaproteobacteria</taxon>
        <taxon>Rhodocyclales</taxon>
        <taxon>Zoogloeaceae</taxon>
        <taxon>Uliginosibacterium</taxon>
    </lineage>
</organism>
<dbReference type="SMART" id="SM00220">
    <property type="entry name" value="S_TKc"/>
    <property type="match status" value="1"/>
</dbReference>
<dbReference type="SUPFAM" id="SSF56112">
    <property type="entry name" value="Protein kinase-like (PK-like)"/>
    <property type="match status" value="1"/>
</dbReference>
<dbReference type="InterPro" id="IPR008271">
    <property type="entry name" value="Ser/Thr_kinase_AS"/>
</dbReference>
<reference evidence="3 4" key="1">
    <citation type="submission" date="2024-07" db="EMBL/GenBank/DDBJ databases">
        <title>Uliginosibacterium flavum JJ3220;KACC:17644.</title>
        <authorList>
            <person name="Kim M.K."/>
        </authorList>
    </citation>
    <scope>NUCLEOTIDE SEQUENCE [LARGE SCALE GENOMIC DNA]</scope>
    <source>
        <strain evidence="3 4">KACC:17644</strain>
    </source>
</reference>
<keyword evidence="1" id="KW-1133">Transmembrane helix</keyword>
<dbReference type="EC" id="2.7.11.1" evidence="3"/>
<dbReference type="PROSITE" id="PS00108">
    <property type="entry name" value="PROTEIN_KINASE_ST"/>
    <property type="match status" value="1"/>
</dbReference>
<dbReference type="Pfam" id="PF00069">
    <property type="entry name" value="Pkinase"/>
    <property type="match status" value="1"/>
</dbReference>
<dbReference type="CDD" id="cd14014">
    <property type="entry name" value="STKc_PknB_like"/>
    <property type="match status" value="1"/>
</dbReference>
<evidence type="ECO:0000259" key="2">
    <source>
        <dbReference type="PROSITE" id="PS50011"/>
    </source>
</evidence>
<dbReference type="InterPro" id="IPR000719">
    <property type="entry name" value="Prot_kinase_dom"/>
</dbReference>
<feature type="transmembrane region" description="Helical" evidence="1">
    <location>
        <begin position="743"/>
        <end position="776"/>
    </location>
</feature>
<dbReference type="EMBL" id="JBEWZI010000003">
    <property type="protein sequence ID" value="MET7013501.1"/>
    <property type="molecule type" value="Genomic_DNA"/>
</dbReference>
<accession>A0ABV2THW0</accession>
<keyword evidence="3" id="KW-0418">Kinase</keyword>
<keyword evidence="1" id="KW-0812">Transmembrane</keyword>
<dbReference type="GO" id="GO:0004674">
    <property type="term" value="F:protein serine/threonine kinase activity"/>
    <property type="evidence" value="ECO:0007669"/>
    <property type="project" value="UniProtKB-EC"/>
</dbReference>
<evidence type="ECO:0000313" key="3">
    <source>
        <dbReference type="EMBL" id="MET7013501.1"/>
    </source>
</evidence>
<sequence>MTTELTPSAEYHRPCPSCGIANPPEVMRCACGALLAGVDLVRTAAAAPVLAEAPAEVATRSDAATRLCPFEDCGQPNAADSETCVYCNRPLGSPAPAEISHASLISLPPQLAGRYRILRPFPSRGSEAEILLVEPLGGGAPVVAKLYRAGILPKSEVQARLAKIDPRSCVRVFEAGVGGGHAWEVMEYCAFGSLRDRLQAGRLPPEVFQTVVSELAQALAATHAQGIVHRDLKPENVLVRCEAPLDLVLTDFGIASVLEATQCFTGMARTLLYAAPESLSGVIDAKADYWALGMILLEAAQGTHPFAGLSDAVILHHLSTRSIELGAIDDPNLRKLLRGLLLRDPRRRWGQAELKRWLAYDPMLVEPVEQQPGLAGAAPYHLGKDICQSPEQLGIALSRNWLAGVSDLLNGQLRAWFRDAQKDQNTVRLLHDLQHERQLTPDMQLLQLILHLAPGIPPVWRGENIEPRAILNRAAQALKGDQAAGRWLVEIYQERVLDAYVKAGHPELTDLAKRWYGACDAFAARWKARMSWLKDVARAHNGLGLQSVEEALYGSEPLQPTLMTLLPRMLALIYDRGWAARLRDQLATEVAQLASQSPWLAELGDTRTLDSTDLLVLEGLLPDARKATARAQQFEQAQREQDAAELQGVTRETSEILGRLRQHANHRFFTTTVREGLASDLADLDRLLARVRSQGDSRSDWQALRKRLGRTESLANRLQTHVDDHAERAAISSGWFSQEVLGAYFLALFLLPIWFGRSVLTIALGVGLIIVLWRWLPLLTTMRKVRDLLDEI</sequence>
<dbReference type="Gene3D" id="1.10.510.10">
    <property type="entry name" value="Transferase(Phosphotransferase) domain 1"/>
    <property type="match status" value="1"/>
</dbReference>
<dbReference type="PROSITE" id="PS50011">
    <property type="entry name" value="PROTEIN_KINASE_DOM"/>
    <property type="match status" value="1"/>
</dbReference>
<dbReference type="InterPro" id="IPR011009">
    <property type="entry name" value="Kinase-like_dom_sf"/>
</dbReference>
<dbReference type="PANTHER" id="PTHR24348">
    <property type="entry name" value="SERINE/THREONINE-PROTEIN KINASE UNC-51-RELATED"/>
    <property type="match status" value="1"/>
</dbReference>
<dbReference type="InterPro" id="IPR045269">
    <property type="entry name" value="Atg1-like"/>
</dbReference>
<gene>
    <name evidence="3" type="ORF">ABXR19_04820</name>
</gene>
<comment type="caution">
    <text evidence="3">The sequence shown here is derived from an EMBL/GenBank/DDBJ whole genome shotgun (WGS) entry which is preliminary data.</text>
</comment>
<evidence type="ECO:0000313" key="4">
    <source>
        <dbReference type="Proteomes" id="UP001549691"/>
    </source>
</evidence>
<name>A0ABV2THW0_9RHOO</name>
<proteinExistence type="predicted"/>
<keyword evidence="4" id="KW-1185">Reference proteome</keyword>
<keyword evidence="3" id="KW-0808">Transferase</keyword>
<dbReference type="RefSeq" id="WP_354599961.1">
    <property type="nucleotide sequence ID" value="NZ_JBEWZI010000003.1"/>
</dbReference>
<feature type="domain" description="Protein kinase" evidence="2">
    <location>
        <begin position="116"/>
        <end position="364"/>
    </location>
</feature>